<keyword evidence="3" id="KW-1185">Reference proteome</keyword>
<dbReference type="Proteomes" id="UP000266188">
    <property type="component" value="Unassembled WGS sequence"/>
</dbReference>
<feature type="region of interest" description="Disordered" evidence="1">
    <location>
        <begin position="21"/>
        <end position="59"/>
    </location>
</feature>
<dbReference type="AlphaFoldDB" id="A0A3A2Z4L2"/>
<gene>
    <name evidence="2" type="ORF">PHISCL_09846</name>
</gene>
<dbReference type="EMBL" id="MVGC01000702">
    <property type="protein sequence ID" value="RJE17816.1"/>
    <property type="molecule type" value="Genomic_DNA"/>
</dbReference>
<organism evidence="2 3">
    <name type="scientific">Aspergillus sclerotialis</name>
    <dbReference type="NCBI Taxonomy" id="2070753"/>
    <lineage>
        <taxon>Eukaryota</taxon>
        <taxon>Fungi</taxon>
        <taxon>Dikarya</taxon>
        <taxon>Ascomycota</taxon>
        <taxon>Pezizomycotina</taxon>
        <taxon>Eurotiomycetes</taxon>
        <taxon>Eurotiomycetidae</taxon>
        <taxon>Eurotiales</taxon>
        <taxon>Aspergillaceae</taxon>
        <taxon>Aspergillus</taxon>
        <taxon>Aspergillus subgen. Polypaecilum</taxon>
    </lineage>
</organism>
<feature type="compositionally biased region" description="Polar residues" evidence="1">
    <location>
        <begin position="28"/>
        <end position="43"/>
    </location>
</feature>
<name>A0A3A2Z4L2_9EURO</name>
<evidence type="ECO:0000313" key="3">
    <source>
        <dbReference type="Proteomes" id="UP000266188"/>
    </source>
</evidence>
<proteinExistence type="predicted"/>
<evidence type="ECO:0000256" key="1">
    <source>
        <dbReference type="SAM" id="MobiDB-lite"/>
    </source>
</evidence>
<protein>
    <submittedName>
        <fullName evidence="2">Uncharacterized protein</fullName>
    </submittedName>
</protein>
<reference evidence="3" key="1">
    <citation type="submission" date="2017-02" db="EMBL/GenBank/DDBJ databases">
        <authorList>
            <person name="Tafer H."/>
            <person name="Lopandic K."/>
        </authorList>
    </citation>
    <scope>NUCLEOTIDE SEQUENCE [LARGE SCALE GENOMIC DNA]</scope>
    <source>
        <strain evidence="3">CBS 366.77</strain>
    </source>
</reference>
<evidence type="ECO:0000313" key="2">
    <source>
        <dbReference type="EMBL" id="RJE17816.1"/>
    </source>
</evidence>
<comment type="caution">
    <text evidence="2">The sequence shown here is derived from an EMBL/GenBank/DDBJ whole genome shotgun (WGS) entry which is preliminary data.</text>
</comment>
<sequence>MSPNREFILSKEMAYARYRGGTGHHRNSCQSTVNVSNDQQPRSALSGLATVISNPSISN</sequence>
<accession>A0A3A2Z4L2</accession>